<dbReference type="AlphaFoldDB" id="A0ABD2KG76"/>
<accession>A0ABD2KG76</accession>
<name>A0ABD2KG76_HETSC</name>
<proteinExistence type="predicted"/>
<keyword evidence="2" id="KW-1185">Reference proteome</keyword>
<evidence type="ECO:0000313" key="1">
    <source>
        <dbReference type="EMBL" id="KAL3101764.1"/>
    </source>
</evidence>
<dbReference type="Proteomes" id="UP001620645">
    <property type="component" value="Unassembled WGS sequence"/>
</dbReference>
<dbReference type="EMBL" id="JBICCN010000026">
    <property type="protein sequence ID" value="KAL3101764.1"/>
    <property type="molecule type" value="Genomic_DNA"/>
</dbReference>
<evidence type="ECO:0000313" key="2">
    <source>
        <dbReference type="Proteomes" id="UP001620645"/>
    </source>
</evidence>
<protein>
    <submittedName>
        <fullName evidence="1">Uncharacterized protein</fullName>
    </submittedName>
</protein>
<gene>
    <name evidence="1" type="ORF">niasHS_003173</name>
</gene>
<comment type="caution">
    <text evidence="1">The sequence shown here is derived from an EMBL/GenBank/DDBJ whole genome shotgun (WGS) entry which is preliminary data.</text>
</comment>
<reference evidence="1 2" key="1">
    <citation type="submission" date="2024-10" db="EMBL/GenBank/DDBJ databases">
        <authorList>
            <person name="Kim D."/>
        </authorList>
    </citation>
    <scope>NUCLEOTIDE SEQUENCE [LARGE SCALE GENOMIC DNA]</scope>
    <source>
        <strain evidence="1">Taebaek</strain>
    </source>
</reference>
<sequence length="206" mass="21532">MPKKQQQKHGAKTTGEAASIDEANQMVVAAQLAASQAPSLFPGALPGAPFALPPPLLSSCHFSPPLFTRDFGWDLMTLSCKDLLRVGCCEICADFGVPSIVHDCRYTAVTGLYVQQTASSSLGSAAAASRPNAALTANQTTASGGTAAVAVPSLVVCPMLPLLSTLGQLSSHWRRHGAQMPARRSHGKQLTAECMLLSAYLMILPS</sequence>
<organism evidence="1 2">
    <name type="scientific">Heterodera schachtii</name>
    <name type="common">Sugarbeet cyst nematode worm</name>
    <name type="synonym">Tylenchus schachtii</name>
    <dbReference type="NCBI Taxonomy" id="97005"/>
    <lineage>
        <taxon>Eukaryota</taxon>
        <taxon>Metazoa</taxon>
        <taxon>Ecdysozoa</taxon>
        <taxon>Nematoda</taxon>
        <taxon>Chromadorea</taxon>
        <taxon>Rhabditida</taxon>
        <taxon>Tylenchina</taxon>
        <taxon>Tylenchomorpha</taxon>
        <taxon>Tylenchoidea</taxon>
        <taxon>Heteroderidae</taxon>
        <taxon>Heteroderinae</taxon>
        <taxon>Heterodera</taxon>
    </lineage>
</organism>